<evidence type="ECO:0000256" key="1">
    <source>
        <dbReference type="SAM" id="Phobius"/>
    </source>
</evidence>
<evidence type="ECO:0000313" key="2">
    <source>
        <dbReference type="EMBL" id="MBY8337683.1"/>
    </source>
</evidence>
<organism evidence="2 3">
    <name type="scientific">Alteriqipengyuania abyssalis</name>
    <dbReference type="NCBI Taxonomy" id="2860200"/>
    <lineage>
        <taxon>Bacteria</taxon>
        <taxon>Pseudomonadati</taxon>
        <taxon>Pseudomonadota</taxon>
        <taxon>Alphaproteobacteria</taxon>
        <taxon>Sphingomonadales</taxon>
        <taxon>Erythrobacteraceae</taxon>
        <taxon>Alteriqipengyuania</taxon>
    </lineage>
</organism>
<keyword evidence="1" id="KW-0812">Transmembrane</keyword>
<accession>A0ABS7PF17</accession>
<reference evidence="2 3" key="1">
    <citation type="submission" date="2021-07" db="EMBL/GenBank/DDBJ databases">
        <title>Alteriqipengyuania abyssalis NZ-12B nov, sp.nov isolated from deep sea sponge in pacific ocean.</title>
        <authorList>
            <person name="Tareen S."/>
            <person name="Wink J."/>
        </authorList>
    </citation>
    <scope>NUCLEOTIDE SEQUENCE [LARGE SCALE GENOMIC DNA]</scope>
    <source>
        <strain evidence="2 3">NZ-12B</strain>
    </source>
</reference>
<proteinExistence type="predicted"/>
<evidence type="ECO:0000313" key="3">
    <source>
        <dbReference type="Proteomes" id="UP000759298"/>
    </source>
</evidence>
<keyword evidence="3" id="KW-1185">Reference proteome</keyword>
<dbReference type="InterPro" id="IPR004891">
    <property type="entry name" value="Mercury-R_MerC"/>
</dbReference>
<feature type="transmembrane region" description="Helical" evidence="1">
    <location>
        <begin position="12"/>
        <end position="32"/>
    </location>
</feature>
<protein>
    <submittedName>
        <fullName evidence="2">MerC domain-containing protein</fullName>
    </submittedName>
</protein>
<dbReference type="Proteomes" id="UP000759298">
    <property type="component" value="Unassembled WGS sequence"/>
</dbReference>
<dbReference type="EMBL" id="JAHWXP010000003">
    <property type="protein sequence ID" value="MBY8337683.1"/>
    <property type="molecule type" value="Genomic_DNA"/>
</dbReference>
<sequence length="124" mass="12761">MDGAGVTLSTACLIHCLVFPLAIAILPSWSTALSLPEGFHLVMVLIAVPLTSYVLLKSRHGAGSAGGRLVLGFAGLGLMISGLFAHTLALETGLTTLGAALVAGAHILNWRSRARPCRSAEVSD</sequence>
<feature type="transmembrane region" description="Helical" evidence="1">
    <location>
        <begin position="38"/>
        <end position="56"/>
    </location>
</feature>
<keyword evidence="1" id="KW-1133">Transmembrane helix</keyword>
<keyword evidence="1" id="KW-0472">Membrane</keyword>
<feature type="transmembrane region" description="Helical" evidence="1">
    <location>
        <begin position="68"/>
        <end position="86"/>
    </location>
</feature>
<gene>
    <name evidence="2" type="ORF">KYN89_11585</name>
</gene>
<feature type="transmembrane region" description="Helical" evidence="1">
    <location>
        <begin position="92"/>
        <end position="110"/>
    </location>
</feature>
<dbReference type="Pfam" id="PF03203">
    <property type="entry name" value="MerC"/>
    <property type="match status" value="1"/>
</dbReference>
<comment type="caution">
    <text evidence="2">The sequence shown here is derived from an EMBL/GenBank/DDBJ whole genome shotgun (WGS) entry which is preliminary data.</text>
</comment>
<dbReference type="RefSeq" id="WP_222825203.1">
    <property type="nucleotide sequence ID" value="NZ_JAHWXP010000003.1"/>
</dbReference>
<name>A0ABS7PF17_9SPHN</name>